<dbReference type="PANTHER" id="PTHR35011">
    <property type="entry name" value="2,3-DIKETO-L-GULONATE TRAP TRANSPORTER SMALL PERMEASE PROTEIN YIAM"/>
    <property type="match status" value="1"/>
</dbReference>
<feature type="transmembrane region" description="Helical" evidence="9">
    <location>
        <begin position="134"/>
        <end position="156"/>
    </location>
</feature>
<dbReference type="Proteomes" id="UP000256999">
    <property type="component" value="Unassembled WGS sequence"/>
</dbReference>
<evidence type="ECO:0000256" key="3">
    <source>
        <dbReference type="ARBA" id="ARBA00022475"/>
    </source>
</evidence>
<sequence length="191" mass="21199">MNGLTVLLAMIDRITAGFGAVIRWLTLLMVVLTFAIVVLRYGFNVGWIAMQESVLYLHGLVFMLGAAYTLKADGHVRVDIFYQGYTAKQKALVNLMGTLILLLPVVIFVFIVSFDYILTSWRIAEKSSEAGGLPFVYLSKAYLWLFAITLGLQGLAEIIRNLKTLLSGESEREQSDGNSDTQSQSHQGDKL</sequence>
<dbReference type="InterPro" id="IPR007387">
    <property type="entry name" value="TRAP_DctQ"/>
</dbReference>
<dbReference type="OrthoDB" id="9795655at2"/>
<dbReference type="Pfam" id="PF04290">
    <property type="entry name" value="DctQ"/>
    <property type="match status" value="1"/>
</dbReference>
<evidence type="ECO:0000256" key="10">
    <source>
        <dbReference type="SAM" id="MobiDB-lite"/>
    </source>
</evidence>
<comment type="caution">
    <text evidence="12">The sequence shown here is derived from an EMBL/GenBank/DDBJ whole genome shotgun (WGS) entry which is preliminary data.</text>
</comment>
<gene>
    <name evidence="12" type="ORF">DXX92_03260</name>
</gene>
<evidence type="ECO:0000256" key="2">
    <source>
        <dbReference type="ARBA" id="ARBA00022448"/>
    </source>
</evidence>
<organism evidence="12 13">
    <name type="scientific">Thalassotalea euphylliae</name>
    <dbReference type="NCBI Taxonomy" id="1655234"/>
    <lineage>
        <taxon>Bacteria</taxon>
        <taxon>Pseudomonadati</taxon>
        <taxon>Pseudomonadota</taxon>
        <taxon>Gammaproteobacteria</taxon>
        <taxon>Alteromonadales</taxon>
        <taxon>Colwelliaceae</taxon>
        <taxon>Thalassotalea</taxon>
    </lineage>
</organism>
<evidence type="ECO:0000259" key="11">
    <source>
        <dbReference type="Pfam" id="PF04290"/>
    </source>
</evidence>
<feature type="compositionally biased region" description="Polar residues" evidence="10">
    <location>
        <begin position="176"/>
        <end position="191"/>
    </location>
</feature>
<keyword evidence="2 9" id="KW-0813">Transport</keyword>
<comment type="similarity">
    <text evidence="8 9">Belongs to the TRAP transporter small permease family.</text>
</comment>
<dbReference type="GO" id="GO:0005886">
    <property type="term" value="C:plasma membrane"/>
    <property type="evidence" value="ECO:0007669"/>
    <property type="project" value="UniProtKB-SubCell"/>
</dbReference>
<evidence type="ECO:0000256" key="6">
    <source>
        <dbReference type="ARBA" id="ARBA00022989"/>
    </source>
</evidence>
<feature type="transmembrane region" description="Helical" evidence="9">
    <location>
        <begin position="91"/>
        <end position="114"/>
    </location>
</feature>
<reference evidence="12 13" key="1">
    <citation type="submission" date="2018-08" db="EMBL/GenBank/DDBJ databases">
        <title>Thalassotalea euphylliae genome.</title>
        <authorList>
            <person name="Summers S."/>
            <person name="Rice S.A."/>
            <person name="Freckelton M.L."/>
            <person name="Nedved B.T."/>
            <person name="Hadfield M.G."/>
        </authorList>
    </citation>
    <scope>NUCLEOTIDE SEQUENCE [LARGE SCALE GENOMIC DNA]</scope>
    <source>
        <strain evidence="12 13">H2</strain>
    </source>
</reference>
<evidence type="ECO:0000313" key="13">
    <source>
        <dbReference type="Proteomes" id="UP000256999"/>
    </source>
</evidence>
<evidence type="ECO:0000256" key="4">
    <source>
        <dbReference type="ARBA" id="ARBA00022519"/>
    </source>
</evidence>
<keyword evidence="7 9" id="KW-0472">Membrane</keyword>
<comment type="subcellular location">
    <subcellularLocation>
        <location evidence="1 9">Cell inner membrane</location>
        <topology evidence="1 9">Multi-pass membrane protein</topology>
    </subcellularLocation>
</comment>
<proteinExistence type="inferred from homology"/>
<dbReference type="InterPro" id="IPR055348">
    <property type="entry name" value="DctQ"/>
</dbReference>
<keyword evidence="5 9" id="KW-0812">Transmembrane</keyword>
<name>A0A3E0UBR4_9GAMM</name>
<dbReference type="AlphaFoldDB" id="A0A3E0UBR4"/>
<evidence type="ECO:0000256" key="7">
    <source>
        <dbReference type="ARBA" id="ARBA00023136"/>
    </source>
</evidence>
<evidence type="ECO:0000313" key="12">
    <source>
        <dbReference type="EMBL" id="REL34451.1"/>
    </source>
</evidence>
<evidence type="ECO:0000256" key="5">
    <source>
        <dbReference type="ARBA" id="ARBA00022692"/>
    </source>
</evidence>
<feature type="transmembrane region" description="Helical" evidence="9">
    <location>
        <begin position="53"/>
        <end position="70"/>
    </location>
</feature>
<evidence type="ECO:0000256" key="9">
    <source>
        <dbReference type="RuleBase" id="RU369079"/>
    </source>
</evidence>
<feature type="transmembrane region" description="Helical" evidence="9">
    <location>
        <begin position="21"/>
        <end position="41"/>
    </location>
</feature>
<keyword evidence="4 9" id="KW-0997">Cell inner membrane</keyword>
<keyword evidence="6 9" id="KW-1133">Transmembrane helix</keyword>
<keyword evidence="3" id="KW-1003">Cell membrane</keyword>
<dbReference type="EMBL" id="QUOV01000001">
    <property type="protein sequence ID" value="REL34451.1"/>
    <property type="molecule type" value="Genomic_DNA"/>
</dbReference>
<comment type="function">
    <text evidence="9">Part of the tripartite ATP-independent periplasmic (TRAP) transport system.</text>
</comment>
<evidence type="ECO:0000256" key="1">
    <source>
        <dbReference type="ARBA" id="ARBA00004429"/>
    </source>
</evidence>
<feature type="domain" description="Tripartite ATP-independent periplasmic transporters DctQ component" evidence="11">
    <location>
        <begin position="29"/>
        <end position="163"/>
    </location>
</feature>
<evidence type="ECO:0000256" key="8">
    <source>
        <dbReference type="ARBA" id="ARBA00038436"/>
    </source>
</evidence>
<protein>
    <recommendedName>
        <fullName evidence="9">TRAP transporter small permease protein</fullName>
    </recommendedName>
</protein>
<feature type="region of interest" description="Disordered" evidence="10">
    <location>
        <begin position="169"/>
        <end position="191"/>
    </location>
</feature>
<comment type="subunit">
    <text evidence="9">The complex comprises the extracytoplasmic solute receptor protein and the two transmembrane proteins.</text>
</comment>
<accession>A0A3E0UBR4</accession>
<dbReference type="PANTHER" id="PTHR35011:SF4">
    <property type="entry name" value="SLL1102 PROTEIN"/>
    <property type="match status" value="1"/>
</dbReference>
<dbReference type="GO" id="GO:0022857">
    <property type="term" value="F:transmembrane transporter activity"/>
    <property type="evidence" value="ECO:0007669"/>
    <property type="project" value="UniProtKB-UniRule"/>
</dbReference>